<dbReference type="NCBIfam" id="TIGR00884">
    <property type="entry name" value="guaA_Cterm"/>
    <property type="match status" value="1"/>
</dbReference>
<dbReference type="Pfam" id="PF00117">
    <property type="entry name" value="GATase"/>
    <property type="match status" value="1"/>
</dbReference>
<feature type="domain" description="GMPS ATP-PPase" evidence="11">
    <location>
        <begin position="200"/>
        <end position="390"/>
    </location>
</feature>
<evidence type="ECO:0000256" key="2">
    <source>
        <dbReference type="ARBA" id="ARBA00005153"/>
    </source>
</evidence>
<dbReference type="HAMAP" id="MF_00344">
    <property type="entry name" value="GMP_synthase"/>
    <property type="match status" value="1"/>
</dbReference>
<evidence type="ECO:0000259" key="11">
    <source>
        <dbReference type="PROSITE" id="PS51553"/>
    </source>
</evidence>
<dbReference type="PANTHER" id="PTHR11922:SF2">
    <property type="entry name" value="GMP SYNTHASE [GLUTAMINE-HYDROLYZING]"/>
    <property type="match status" value="1"/>
</dbReference>
<comment type="pathway">
    <text evidence="2 9">Purine metabolism; GMP biosynthesis; GMP from XMP (L-Gln route): step 1/1.</text>
</comment>
<evidence type="ECO:0000256" key="6">
    <source>
        <dbReference type="ARBA" id="ARBA00022755"/>
    </source>
</evidence>
<dbReference type="InterPro" id="IPR014729">
    <property type="entry name" value="Rossmann-like_a/b/a_fold"/>
</dbReference>
<evidence type="ECO:0000256" key="5">
    <source>
        <dbReference type="ARBA" id="ARBA00022749"/>
    </source>
</evidence>
<dbReference type="UniPathway" id="UPA00189">
    <property type="reaction ID" value="UER00296"/>
</dbReference>
<dbReference type="SUPFAM" id="SSF52402">
    <property type="entry name" value="Adenine nucleotide alpha hydrolases-like"/>
    <property type="match status" value="1"/>
</dbReference>
<evidence type="ECO:0000313" key="12">
    <source>
        <dbReference type="EMBL" id="OGG29913.1"/>
    </source>
</evidence>
<comment type="caution">
    <text evidence="12">The sequence shown here is derived from an EMBL/GenBank/DDBJ whole genome shotgun (WGS) entry which is preliminary data.</text>
</comment>
<comment type="catalytic activity">
    <reaction evidence="9">
        <text>XMP + L-glutamine + ATP + H2O = GMP + L-glutamate + AMP + diphosphate + 2 H(+)</text>
        <dbReference type="Rhea" id="RHEA:11680"/>
        <dbReference type="ChEBI" id="CHEBI:15377"/>
        <dbReference type="ChEBI" id="CHEBI:15378"/>
        <dbReference type="ChEBI" id="CHEBI:29985"/>
        <dbReference type="ChEBI" id="CHEBI:30616"/>
        <dbReference type="ChEBI" id="CHEBI:33019"/>
        <dbReference type="ChEBI" id="CHEBI:57464"/>
        <dbReference type="ChEBI" id="CHEBI:58115"/>
        <dbReference type="ChEBI" id="CHEBI:58359"/>
        <dbReference type="ChEBI" id="CHEBI:456215"/>
        <dbReference type="EC" id="6.3.5.2"/>
    </reaction>
</comment>
<evidence type="ECO:0000256" key="10">
    <source>
        <dbReference type="PROSITE-ProRule" id="PRU00886"/>
    </source>
</evidence>
<dbReference type="AlphaFoldDB" id="A0A1F6AZE2"/>
<dbReference type="Pfam" id="PF00958">
    <property type="entry name" value="GMP_synt_C"/>
    <property type="match status" value="1"/>
</dbReference>
<dbReference type="PANTHER" id="PTHR11922">
    <property type="entry name" value="GMP SYNTHASE-RELATED"/>
    <property type="match status" value="1"/>
</dbReference>
<keyword evidence="4 9" id="KW-0547">Nucleotide-binding</keyword>
<dbReference type="PRINTS" id="PR00096">
    <property type="entry name" value="GATASE"/>
</dbReference>
<dbReference type="SUPFAM" id="SSF54810">
    <property type="entry name" value="GMP synthetase C-terminal dimerisation domain"/>
    <property type="match status" value="1"/>
</dbReference>
<dbReference type="InterPro" id="IPR025777">
    <property type="entry name" value="GMPS_ATP_PPase_dom"/>
</dbReference>
<gene>
    <name evidence="9" type="primary">guaA</name>
    <name evidence="12" type="ORF">A2973_00260</name>
</gene>
<comment type="function">
    <text evidence="1 9">Catalyzes the synthesis of GMP from XMP.</text>
</comment>
<comment type="subunit">
    <text evidence="9">Homodimer.</text>
</comment>
<dbReference type="InterPro" id="IPR004739">
    <property type="entry name" value="GMP_synth_GATase"/>
</dbReference>
<dbReference type="CDD" id="cd01997">
    <property type="entry name" value="GMP_synthase_C"/>
    <property type="match status" value="1"/>
</dbReference>
<dbReference type="InterPro" id="IPR001674">
    <property type="entry name" value="GMP_synth_C"/>
</dbReference>
<dbReference type="GO" id="GO:0005829">
    <property type="term" value="C:cytosol"/>
    <property type="evidence" value="ECO:0007669"/>
    <property type="project" value="TreeGrafter"/>
</dbReference>
<evidence type="ECO:0000313" key="13">
    <source>
        <dbReference type="Proteomes" id="UP000176409"/>
    </source>
</evidence>
<dbReference type="PROSITE" id="PS51553">
    <property type="entry name" value="GMPS_ATP_PPASE"/>
    <property type="match status" value="1"/>
</dbReference>
<dbReference type="Gene3D" id="3.30.300.10">
    <property type="match status" value="1"/>
</dbReference>
<dbReference type="InterPro" id="IPR017926">
    <property type="entry name" value="GATASE"/>
</dbReference>
<evidence type="ECO:0000256" key="8">
    <source>
        <dbReference type="ARBA" id="ARBA00022962"/>
    </source>
</evidence>
<evidence type="ECO:0000256" key="1">
    <source>
        <dbReference type="ARBA" id="ARBA00002332"/>
    </source>
</evidence>
<evidence type="ECO:0000256" key="3">
    <source>
        <dbReference type="ARBA" id="ARBA00022598"/>
    </source>
</evidence>
<dbReference type="Gene3D" id="3.40.50.880">
    <property type="match status" value="1"/>
</dbReference>
<dbReference type="NCBIfam" id="NF000848">
    <property type="entry name" value="PRK00074.1"/>
    <property type="match status" value="1"/>
</dbReference>
<accession>A0A1F6AZE2</accession>
<keyword evidence="3 9" id="KW-0436">Ligase</keyword>
<dbReference type="InterPro" id="IPR029062">
    <property type="entry name" value="Class_I_gatase-like"/>
</dbReference>
<keyword evidence="7 9" id="KW-0067">ATP-binding</keyword>
<keyword evidence="6 9" id="KW-0658">Purine biosynthesis</keyword>
<evidence type="ECO:0000256" key="9">
    <source>
        <dbReference type="HAMAP-Rule" id="MF_00344"/>
    </source>
</evidence>
<keyword evidence="8 9" id="KW-0315">Glutamine amidotransferase</keyword>
<dbReference type="SUPFAM" id="SSF52317">
    <property type="entry name" value="Class I glutamine amidotransferase-like"/>
    <property type="match status" value="1"/>
</dbReference>
<reference evidence="12 13" key="1">
    <citation type="journal article" date="2016" name="Nat. Commun.">
        <title>Thousands of microbial genomes shed light on interconnected biogeochemical processes in an aquifer system.</title>
        <authorList>
            <person name="Anantharaman K."/>
            <person name="Brown C.T."/>
            <person name="Hug L.A."/>
            <person name="Sharon I."/>
            <person name="Castelle C.J."/>
            <person name="Probst A.J."/>
            <person name="Thomas B.C."/>
            <person name="Singh A."/>
            <person name="Wilkins M.J."/>
            <person name="Karaoz U."/>
            <person name="Brodie E.L."/>
            <person name="Williams K.H."/>
            <person name="Hubbard S.S."/>
            <person name="Banfield J.F."/>
        </authorList>
    </citation>
    <scope>NUCLEOTIDE SEQUENCE [LARGE SCALE GENOMIC DNA]</scope>
</reference>
<dbReference type="FunFam" id="3.30.300.10:FF:000002">
    <property type="entry name" value="GMP synthase [glutamine-hydrolyzing]"/>
    <property type="match status" value="1"/>
</dbReference>
<evidence type="ECO:0000256" key="7">
    <source>
        <dbReference type="ARBA" id="ARBA00022840"/>
    </source>
</evidence>
<feature type="binding site" evidence="10">
    <location>
        <begin position="227"/>
        <end position="233"/>
    </location>
    <ligand>
        <name>ATP</name>
        <dbReference type="ChEBI" id="CHEBI:30616"/>
    </ligand>
</feature>
<dbReference type="EMBL" id="MFJZ01000033">
    <property type="protein sequence ID" value="OGG29913.1"/>
    <property type="molecule type" value="Genomic_DNA"/>
</dbReference>
<dbReference type="EC" id="6.3.5.2" evidence="9"/>
<sequence>MILIIDFGSQTAHLIGRRIRQLGIDVEYANPEEINKKLNKNKRFTPNIPMVRGIILSGGPSSVYEKGAPTVDQKIFDLGIPILAICYGMQLTGFLLKGNVIAGNVKEFGPAMLHVARPAPLFSGLSGKPFQVWMSHGDKVEGVPPGFDVVGSTDDVAIAAMQNHKKHIYCVQFHPEVEHTRFGSLILRNFVTGICGLTTKKASINIPLLIKKVKDDIGSANALCAVSGGVDSTVAAAIVARAVGPKLIPVYIESGLMRGGTKEQVIALFKHQFHIDPVVVDAKKQFLSRLQGITDPEQKRKIIGALYIELFRHQAKIHKGLDVLVQGTIYSDVIESKGTKHASHIKSHHNVGGLPQKLGFRLVEPLRAFYKDEVRKIGKLVGLPPKLVNKQVFPGPGYAIRIIGEVTEERLGRESQADAIVLEELDRAGWLKKVYMSFPVMTNTFSTAVKGDGRFYGEVVALRIIQSRDVMTTTWARLPYGLLQKISSRIVNEVPNVSRVVYDITTKPPATMEWE</sequence>
<dbReference type="GO" id="GO:0003921">
    <property type="term" value="F:GMP synthase activity"/>
    <property type="evidence" value="ECO:0007669"/>
    <property type="project" value="InterPro"/>
</dbReference>
<proteinExistence type="inferred from homology"/>
<dbReference type="STRING" id="1798396.A2973_00260"/>
<evidence type="ECO:0000256" key="4">
    <source>
        <dbReference type="ARBA" id="ARBA00022741"/>
    </source>
</evidence>
<dbReference type="Gene3D" id="3.40.50.620">
    <property type="entry name" value="HUPs"/>
    <property type="match status" value="1"/>
</dbReference>
<dbReference type="CDD" id="cd01742">
    <property type="entry name" value="GATase1_GMP_Synthase"/>
    <property type="match status" value="1"/>
</dbReference>
<dbReference type="InterPro" id="IPR022955">
    <property type="entry name" value="GMP_synthase"/>
</dbReference>
<dbReference type="GO" id="GO:0005524">
    <property type="term" value="F:ATP binding"/>
    <property type="evidence" value="ECO:0007669"/>
    <property type="project" value="UniProtKB-UniRule"/>
</dbReference>
<dbReference type="Proteomes" id="UP000176409">
    <property type="component" value="Unassembled WGS sequence"/>
</dbReference>
<feature type="active site" description="Nucleophile" evidence="9">
    <location>
        <position position="86"/>
    </location>
</feature>
<dbReference type="PROSITE" id="PS51273">
    <property type="entry name" value="GATASE_TYPE_1"/>
    <property type="match status" value="1"/>
</dbReference>
<protein>
    <recommendedName>
        <fullName evidence="9">GMP synthase [glutamine-hydrolyzing]</fullName>
        <ecNumber evidence="9">6.3.5.2</ecNumber>
    </recommendedName>
    <alternativeName>
        <fullName evidence="9">GMP synthetase</fullName>
    </alternativeName>
    <alternativeName>
        <fullName evidence="9">Glutamine amidotransferase</fullName>
    </alternativeName>
</protein>
<name>A0A1F6AZE2_9BACT</name>
<keyword evidence="5 9" id="KW-0332">GMP biosynthesis</keyword>
<dbReference type="NCBIfam" id="TIGR00888">
    <property type="entry name" value="guaA_Nterm"/>
    <property type="match status" value="1"/>
</dbReference>
<organism evidence="12 13">
    <name type="scientific">Candidatus Gottesmanbacteria bacterium RIFCSPLOWO2_01_FULL_49_10</name>
    <dbReference type="NCBI Taxonomy" id="1798396"/>
    <lineage>
        <taxon>Bacteria</taxon>
        <taxon>Candidatus Gottesmaniibacteriota</taxon>
    </lineage>
</organism>
<feature type="active site" evidence="9">
    <location>
        <position position="174"/>
    </location>
</feature>
<feature type="active site" evidence="9">
    <location>
        <position position="176"/>
    </location>
</feature>